<evidence type="ECO:0000313" key="3">
    <source>
        <dbReference type="EMBL" id="CEM18624.1"/>
    </source>
</evidence>
<dbReference type="Proteomes" id="UP000041254">
    <property type="component" value="Unassembled WGS sequence"/>
</dbReference>
<sequence length="228" mass="25514">MNSLPYGGSLRLTAVLVLWLIVSLEAFRVTSRAGMTSARQRLFGATSRSPLPAHLPARHLHPVRIFPASLDSSVQQPRRLMQAVHAVGTAAGRMLGVGVASTRWPCLASALTLPGQEALLTRRFLFSPRTTDLPLHESVLYDIDFLDRRLRGIRILQSAWICVVAAASVGVAFLILTFLKDYFAQQTERIRQEEIELYGEYTSPDATRKDKKPRRGGRRKKDDDDDDF</sequence>
<keyword evidence="2" id="KW-1133">Transmembrane helix</keyword>
<evidence type="ECO:0000256" key="2">
    <source>
        <dbReference type="SAM" id="Phobius"/>
    </source>
</evidence>
<keyword evidence="2" id="KW-0812">Transmembrane</keyword>
<reference evidence="3 4" key="1">
    <citation type="submission" date="2014-11" db="EMBL/GenBank/DDBJ databases">
        <authorList>
            <person name="Zhu J."/>
            <person name="Qi W."/>
            <person name="Song R."/>
        </authorList>
    </citation>
    <scope>NUCLEOTIDE SEQUENCE [LARGE SCALE GENOMIC DNA]</scope>
</reference>
<dbReference type="AlphaFoldDB" id="A0A0G4FVB6"/>
<keyword evidence="2" id="KW-0472">Membrane</keyword>
<dbReference type="VEuPathDB" id="CryptoDB:Vbra_21710"/>
<feature type="compositionally biased region" description="Basic residues" evidence="1">
    <location>
        <begin position="209"/>
        <end position="219"/>
    </location>
</feature>
<gene>
    <name evidence="3" type="ORF">Vbra_21710</name>
</gene>
<name>A0A0G4FVB6_VITBC</name>
<feature type="transmembrane region" description="Helical" evidence="2">
    <location>
        <begin position="158"/>
        <end position="179"/>
    </location>
</feature>
<dbReference type="EMBL" id="CDMY01000505">
    <property type="protein sequence ID" value="CEM18624.1"/>
    <property type="molecule type" value="Genomic_DNA"/>
</dbReference>
<evidence type="ECO:0000313" key="4">
    <source>
        <dbReference type="Proteomes" id="UP000041254"/>
    </source>
</evidence>
<feature type="transmembrane region" description="Helical" evidence="2">
    <location>
        <begin position="12"/>
        <end position="31"/>
    </location>
</feature>
<feature type="region of interest" description="Disordered" evidence="1">
    <location>
        <begin position="202"/>
        <end position="228"/>
    </location>
</feature>
<protein>
    <submittedName>
        <fullName evidence="3">Uncharacterized protein</fullName>
    </submittedName>
</protein>
<organism evidence="3 4">
    <name type="scientific">Vitrella brassicaformis (strain CCMP3155)</name>
    <dbReference type="NCBI Taxonomy" id="1169540"/>
    <lineage>
        <taxon>Eukaryota</taxon>
        <taxon>Sar</taxon>
        <taxon>Alveolata</taxon>
        <taxon>Colpodellida</taxon>
        <taxon>Vitrellaceae</taxon>
        <taxon>Vitrella</taxon>
    </lineage>
</organism>
<dbReference type="InParanoid" id="A0A0G4FVB6"/>
<keyword evidence="4" id="KW-1185">Reference proteome</keyword>
<evidence type="ECO:0000256" key="1">
    <source>
        <dbReference type="SAM" id="MobiDB-lite"/>
    </source>
</evidence>
<proteinExistence type="predicted"/>
<accession>A0A0G4FVB6</accession>